<protein>
    <submittedName>
        <fullName evidence="2">Uncharacterized protein</fullName>
    </submittedName>
</protein>
<feature type="transmembrane region" description="Helical" evidence="1">
    <location>
        <begin position="12"/>
        <end position="33"/>
    </location>
</feature>
<keyword evidence="1" id="KW-0472">Membrane</keyword>
<dbReference type="Proteomes" id="UP001272242">
    <property type="component" value="Unassembled WGS sequence"/>
</dbReference>
<keyword evidence="3" id="KW-1185">Reference proteome</keyword>
<reference evidence="3" key="1">
    <citation type="journal article" date="2023" name="Mar. Drugs">
        <title>Gemmata algarum, a Novel Planctomycete Isolated from an Algal Mat, Displays Antimicrobial Activity.</title>
        <authorList>
            <person name="Kumar G."/>
            <person name="Kallscheuer N."/>
            <person name="Kashif M."/>
            <person name="Ahamad S."/>
            <person name="Jagadeeshwari U."/>
            <person name="Pannikurungottu S."/>
            <person name="Haufschild T."/>
            <person name="Kabuu M."/>
            <person name="Sasikala C."/>
            <person name="Jogler C."/>
            <person name="Ramana C."/>
        </authorList>
    </citation>
    <scope>NUCLEOTIDE SEQUENCE [LARGE SCALE GENOMIC DNA]</scope>
    <source>
        <strain evidence="3">JC673</strain>
    </source>
</reference>
<accession>A0ABU5F5P8</accession>
<organism evidence="2 3">
    <name type="scientific">Gemmata algarum</name>
    <dbReference type="NCBI Taxonomy" id="2975278"/>
    <lineage>
        <taxon>Bacteria</taxon>
        <taxon>Pseudomonadati</taxon>
        <taxon>Planctomycetota</taxon>
        <taxon>Planctomycetia</taxon>
        <taxon>Gemmatales</taxon>
        <taxon>Gemmataceae</taxon>
        <taxon>Gemmata</taxon>
    </lineage>
</organism>
<gene>
    <name evidence="2" type="ORF">R5W23_004303</name>
</gene>
<proteinExistence type="predicted"/>
<name>A0ABU5F5P8_9BACT</name>
<comment type="caution">
    <text evidence="2">The sequence shown here is derived from an EMBL/GenBank/DDBJ whole genome shotgun (WGS) entry which is preliminary data.</text>
</comment>
<dbReference type="RefSeq" id="WP_261186451.1">
    <property type="nucleotide sequence ID" value="NZ_JAXBLV010000222.1"/>
</dbReference>
<keyword evidence="1" id="KW-0812">Transmembrane</keyword>
<sequence length="49" mass="5683">MRAEFDERFKWVVAGGGVAFVVYALGQFVLEVTRVSRQANRPREPWEID</sequence>
<dbReference type="EMBL" id="JAXBLV010000222">
    <property type="protein sequence ID" value="MDY3562824.1"/>
    <property type="molecule type" value="Genomic_DNA"/>
</dbReference>
<evidence type="ECO:0000256" key="1">
    <source>
        <dbReference type="SAM" id="Phobius"/>
    </source>
</evidence>
<evidence type="ECO:0000313" key="3">
    <source>
        <dbReference type="Proteomes" id="UP001272242"/>
    </source>
</evidence>
<evidence type="ECO:0000313" key="2">
    <source>
        <dbReference type="EMBL" id="MDY3562824.1"/>
    </source>
</evidence>
<keyword evidence="1" id="KW-1133">Transmembrane helix</keyword>